<dbReference type="EMBL" id="BOON01000006">
    <property type="protein sequence ID" value="GII21354.1"/>
    <property type="molecule type" value="Genomic_DNA"/>
</dbReference>
<dbReference type="InterPro" id="IPR020846">
    <property type="entry name" value="MFS_dom"/>
</dbReference>
<keyword evidence="2" id="KW-0813">Transport</keyword>
<evidence type="ECO:0000256" key="5">
    <source>
        <dbReference type="ARBA" id="ARBA00022989"/>
    </source>
</evidence>
<reference evidence="9" key="1">
    <citation type="submission" date="2021-01" db="EMBL/GenBank/DDBJ databases">
        <title>Whole genome shotgun sequence of Planosporangium mesophilum NBRC 109066.</title>
        <authorList>
            <person name="Komaki H."/>
            <person name="Tamura T."/>
        </authorList>
    </citation>
    <scope>NUCLEOTIDE SEQUENCE</scope>
    <source>
        <strain evidence="9">NBRC 109066</strain>
    </source>
</reference>
<dbReference type="RefSeq" id="WP_168112475.1">
    <property type="nucleotide sequence ID" value="NZ_BOON01000006.1"/>
</dbReference>
<gene>
    <name evidence="9" type="ORF">Pme01_09510</name>
</gene>
<keyword evidence="3" id="KW-1003">Cell membrane</keyword>
<proteinExistence type="predicted"/>
<keyword evidence="4 7" id="KW-0812">Transmembrane</keyword>
<feature type="transmembrane region" description="Helical" evidence="7">
    <location>
        <begin position="169"/>
        <end position="189"/>
    </location>
</feature>
<keyword evidence="6 7" id="KW-0472">Membrane</keyword>
<feature type="transmembrane region" description="Helical" evidence="7">
    <location>
        <begin position="216"/>
        <end position="233"/>
    </location>
</feature>
<dbReference type="SUPFAM" id="SSF103473">
    <property type="entry name" value="MFS general substrate transporter"/>
    <property type="match status" value="1"/>
</dbReference>
<comment type="caution">
    <text evidence="9">The sequence shown here is derived from an EMBL/GenBank/DDBJ whole genome shotgun (WGS) entry which is preliminary data.</text>
</comment>
<feature type="transmembrane region" description="Helical" evidence="7">
    <location>
        <begin position="253"/>
        <end position="271"/>
    </location>
</feature>
<feature type="domain" description="Major facilitator superfamily (MFS) profile" evidence="8">
    <location>
        <begin position="18"/>
        <end position="395"/>
    </location>
</feature>
<dbReference type="AlphaFoldDB" id="A0A8J3T7N1"/>
<evidence type="ECO:0000256" key="4">
    <source>
        <dbReference type="ARBA" id="ARBA00022692"/>
    </source>
</evidence>
<dbReference type="InterPro" id="IPR050171">
    <property type="entry name" value="MFS_Transporters"/>
</dbReference>
<dbReference type="GO" id="GO:0005886">
    <property type="term" value="C:plasma membrane"/>
    <property type="evidence" value="ECO:0007669"/>
    <property type="project" value="UniProtKB-SubCell"/>
</dbReference>
<evidence type="ECO:0000313" key="9">
    <source>
        <dbReference type="EMBL" id="GII21354.1"/>
    </source>
</evidence>
<accession>A0A8J3T7N1</accession>
<feature type="transmembrane region" description="Helical" evidence="7">
    <location>
        <begin position="20"/>
        <end position="43"/>
    </location>
</feature>
<evidence type="ECO:0000259" key="8">
    <source>
        <dbReference type="PROSITE" id="PS50850"/>
    </source>
</evidence>
<dbReference type="PANTHER" id="PTHR23517">
    <property type="entry name" value="RESISTANCE PROTEIN MDTM, PUTATIVE-RELATED-RELATED"/>
    <property type="match status" value="1"/>
</dbReference>
<dbReference type="Proteomes" id="UP000599074">
    <property type="component" value="Unassembled WGS sequence"/>
</dbReference>
<evidence type="ECO:0000313" key="10">
    <source>
        <dbReference type="Proteomes" id="UP000599074"/>
    </source>
</evidence>
<dbReference type="Pfam" id="PF07690">
    <property type="entry name" value="MFS_1"/>
    <property type="match status" value="1"/>
</dbReference>
<dbReference type="Gene3D" id="1.20.1250.20">
    <property type="entry name" value="MFS general substrate transporter like domains"/>
    <property type="match status" value="1"/>
</dbReference>
<sequence>MERLGRALRHTADGLPGQFWAIWTATLINRAGSFVVLFLAFYLTAERHFSPATAGAVVGLYGAGGAVGVTIGGYLTDRWGRRPTVLSALGTSSLLMVVLGLVDQPLAIAAAAAALGLAAEAARPPLGAMIADVVPDAGRMRAFSAYFWAVNLGFSAAAILAGFAAQAGYLLLFVLDAVTTAAAAILLVVKVPETRPVALPGAVEERGSLRAAVSDRVFLGFVVCNLLVALIMLQHMSMLPISMRADGLSSRTFGLVIALNGIIIVAGQFAVTRLLRDRHPTRVLAVSAVVMGLGFGLTAFAHTPVWYAATVAVWTLGEMLNAPSNAALLASLSPVSMRGRYQGLFSLSWQVASFAAPVLGGFVQQVAGGAALWLGCLGLGLVAGAWNLAAAPARQRRADALRASPVPAAPEPVAAPTPIAA</sequence>
<dbReference type="InterPro" id="IPR011701">
    <property type="entry name" value="MFS"/>
</dbReference>
<evidence type="ECO:0000256" key="6">
    <source>
        <dbReference type="ARBA" id="ARBA00023136"/>
    </source>
</evidence>
<feature type="transmembrane region" description="Helical" evidence="7">
    <location>
        <begin position="143"/>
        <end position="163"/>
    </location>
</feature>
<dbReference type="PROSITE" id="PS50850">
    <property type="entry name" value="MFS"/>
    <property type="match status" value="1"/>
</dbReference>
<keyword evidence="5 7" id="KW-1133">Transmembrane helix</keyword>
<organism evidence="9 10">
    <name type="scientific">Planosporangium mesophilum</name>
    <dbReference type="NCBI Taxonomy" id="689768"/>
    <lineage>
        <taxon>Bacteria</taxon>
        <taxon>Bacillati</taxon>
        <taxon>Actinomycetota</taxon>
        <taxon>Actinomycetes</taxon>
        <taxon>Micromonosporales</taxon>
        <taxon>Micromonosporaceae</taxon>
        <taxon>Planosporangium</taxon>
    </lineage>
</organism>
<dbReference type="PANTHER" id="PTHR23517:SF2">
    <property type="entry name" value="MULTIDRUG RESISTANCE PROTEIN MDTH"/>
    <property type="match status" value="1"/>
</dbReference>
<feature type="transmembrane region" description="Helical" evidence="7">
    <location>
        <begin position="55"/>
        <end position="75"/>
    </location>
</feature>
<feature type="transmembrane region" description="Helical" evidence="7">
    <location>
        <begin position="283"/>
        <end position="301"/>
    </location>
</feature>
<keyword evidence="10" id="KW-1185">Reference proteome</keyword>
<dbReference type="GO" id="GO:0022857">
    <property type="term" value="F:transmembrane transporter activity"/>
    <property type="evidence" value="ECO:0007669"/>
    <property type="project" value="InterPro"/>
</dbReference>
<evidence type="ECO:0000256" key="2">
    <source>
        <dbReference type="ARBA" id="ARBA00022448"/>
    </source>
</evidence>
<feature type="transmembrane region" description="Helical" evidence="7">
    <location>
        <begin position="370"/>
        <end position="389"/>
    </location>
</feature>
<evidence type="ECO:0000256" key="7">
    <source>
        <dbReference type="SAM" id="Phobius"/>
    </source>
</evidence>
<comment type="subcellular location">
    <subcellularLocation>
        <location evidence="1">Cell membrane</location>
        <topology evidence="1">Multi-pass membrane protein</topology>
    </subcellularLocation>
</comment>
<evidence type="ECO:0000256" key="1">
    <source>
        <dbReference type="ARBA" id="ARBA00004651"/>
    </source>
</evidence>
<evidence type="ECO:0000256" key="3">
    <source>
        <dbReference type="ARBA" id="ARBA00022475"/>
    </source>
</evidence>
<protein>
    <submittedName>
        <fullName evidence="9">MFS transporter</fullName>
    </submittedName>
</protein>
<name>A0A8J3T7N1_9ACTN</name>
<dbReference type="InterPro" id="IPR036259">
    <property type="entry name" value="MFS_trans_sf"/>
</dbReference>